<dbReference type="EMBL" id="FMWL01000013">
    <property type="protein sequence ID" value="SCZ80621.1"/>
    <property type="molecule type" value="Genomic_DNA"/>
</dbReference>
<comment type="similarity">
    <text evidence="5">Belongs to the protein N5-glutamine methyltransferase family. PrmC subfamily.</text>
</comment>
<dbReference type="InterPro" id="IPR050320">
    <property type="entry name" value="N5-glutamine_MTase"/>
</dbReference>
<comment type="function">
    <text evidence="5">Methylates the class 1 translation termination release factors RF1/PrfA and RF2/PrfB on the glutamine residue of the universally conserved GGQ motif.</text>
</comment>
<evidence type="ECO:0000256" key="4">
    <source>
        <dbReference type="ARBA" id="ARBA00048391"/>
    </source>
</evidence>
<feature type="binding site" evidence="5">
    <location>
        <position position="150"/>
    </location>
    <ligand>
        <name>S-adenosyl-L-methionine</name>
        <dbReference type="ChEBI" id="CHEBI:59789"/>
    </ligand>
</feature>
<evidence type="ECO:0000259" key="6">
    <source>
        <dbReference type="Pfam" id="PF05175"/>
    </source>
</evidence>
<dbReference type="NCBIfam" id="TIGR00536">
    <property type="entry name" value="hemK_fam"/>
    <property type="match status" value="1"/>
</dbReference>
<dbReference type="InterPro" id="IPR019874">
    <property type="entry name" value="RF_methyltr_PrmC"/>
</dbReference>
<accession>A0A1G5S4F7</accession>
<feature type="domain" description="Release factor glutamine methyltransferase N-terminal" evidence="7">
    <location>
        <begin position="8"/>
        <end position="75"/>
    </location>
</feature>
<dbReference type="PROSITE" id="PS00092">
    <property type="entry name" value="N6_MTASE"/>
    <property type="match status" value="1"/>
</dbReference>
<dbReference type="OrthoDB" id="9800643at2"/>
<reference evidence="8 9" key="1">
    <citation type="submission" date="2016-10" db="EMBL/GenBank/DDBJ databases">
        <authorList>
            <person name="de Groot N.N."/>
        </authorList>
    </citation>
    <scope>NUCLEOTIDE SEQUENCE [LARGE SCALE GENOMIC DNA]</scope>
    <source>
        <strain evidence="8 9">DSM 2784</strain>
    </source>
</reference>
<dbReference type="InterPro" id="IPR040758">
    <property type="entry name" value="PrmC_N"/>
</dbReference>
<dbReference type="EC" id="2.1.1.297" evidence="5"/>
<dbReference type="GO" id="GO:0102559">
    <property type="term" value="F:peptide chain release factor N(5)-glutamine methyltransferase activity"/>
    <property type="evidence" value="ECO:0007669"/>
    <property type="project" value="UniProtKB-EC"/>
</dbReference>
<feature type="domain" description="Methyltransferase small" evidence="6">
    <location>
        <begin position="122"/>
        <end position="200"/>
    </location>
</feature>
<evidence type="ECO:0000256" key="1">
    <source>
        <dbReference type="ARBA" id="ARBA00022603"/>
    </source>
</evidence>
<sequence length="292" mass="31916">MPSVRSTLENVKKQLSSVTDNAHWEAEALLCHLLGWDRLKLFMDGETVLDPDKEKELEQLTSRRGAGEPLQYLLGHAGFMGLDFVVEPGVLIPRSDTELLVETALAELKDAGLKRPSAKIFKVADLGTGSGAIALSIAHYETRAMVCAVDLSAEALSVAAENVMRLGLTRQVALVEADMFEFLERSETASFDMIASNPPYIPTDVIETLQVEVKAHEPRLALDGGPDGLEPYRRLAVLAIRPLIPGGRLILEIGHDQAAAVKQFLLDAGAWEKVECLRDLQGNDRVITALRQ</sequence>
<dbReference type="AlphaFoldDB" id="A0A1G5S4F7"/>
<evidence type="ECO:0000256" key="2">
    <source>
        <dbReference type="ARBA" id="ARBA00022679"/>
    </source>
</evidence>
<dbReference type="Proteomes" id="UP000199208">
    <property type="component" value="Unassembled WGS sequence"/>
</dbReference>
<dbReference type="InterPro" id="IPR002052">
    <property type="entry name" value="DNA_methylase_N6_adenine_CS"/>
</dbReference>
<dbReference type="Pfam" id="PF05175">
    <property type="entry name" value="MTS"/>
    <property type="match status" value="1"/>
</dbReference>
<evidence type="ECO:0000256" key="3">
    <source>
        <dbReference type="ARBA" id="ARBA00022691"/>
    </source>
</evidence>
<dbReference type="GO" id="GO:0032259">
    <property type="term" value="P:methylation"/>
    <property type="evidence" value="ECO:0007669"/>
    <property type="project" value="UniProtKB-KW"/>
</dbReference>
<dbReference type="InterPro" id="IPR004556">
    <property type="entry name" value="HemK-like"/>
</dbReference>
<name>A0A1G5S4F7_9FIRM</name>
<dbReference type="Gene3D" id="3.40.50.150">
    <property type="entry name" value="Vaccinia Virus protein VP39"/>
    <property type="match status" value="1"/>
</dbReference>
<comment type="catalytic activity">
    <reaction evidence="4 5">
        <text>L-glutaminyl-[peptide chain release factor] + S-adenosyl-L-methionine = N(5)-methyl-L-glutaminyl-[peptide chain release factor] + S-adenosyl-L-homocysteine + H(+)</text>
        <dbReference type="Rhea" id="RHEA:42896"/>
        <dbReference type="Rhea" id="RHEA-COMP:10271"/>
        <dbReference type="Rhea" id="RHEA-COMP:10272"/>
        <dbReference type="ChEBI" id="CHEBI:15378"/>
        <dbReference type="ChEBI" id="CHEBI:30011"/>
        <dbReference type="ChEBI" id="CHEBI:57856"/>
        <dbReference type="ChEBI" id="CHEBI:59789"/>
        <dbReference type="ChEBI" id="CHEBI:61891"/>
        <dbReference type="EC" id="2.1.1.297"/>
    </reaction>
</comment>
<protein>
    <recommendedName>
        <fullName evidence="5">Release factor glutamine methyltransferase</fullName>
        <shortName evidence="5">RF MTase</shortName>
        <ecNumber evidence="5">2.1.1.297</ecNumber>
    </recommendedName>
    <alternativeName>
        <fullName evidence="5">N5-glutamine methyltransferase PrmC</fullName>
    </alternativeName>
    <alternativeName>
        <fullName evidence="5">Protein-(glutamine-N5) MTase PrmC</fullName>
    </alternativeName>
    <alternativeName>
        <fullName evidence="5">Protein-glutamine N-methyltransferase PrmC</fullName>
    </alternativeName>
</protein>
<dbReference type="Gene3D" id="1.10.8.10">
    <property type="entry name" value="DNA helicase RuvA subunit, C-terminal domain"/>
    <property type="match status" value="1"/>
</dbReference>
<dbReference type="SUPFAM" id="SSF53335">
    <property type="entry name" value="S-adenosyl-L-methionine-dependent methyltransferases"/>
    <property type="match status" value="1"/>
</dbReference>
<evidence type="ECO:0000313" key="9">
    <source>
        <dbReference type="Proteomes" id="UP000199208"/>
    </source>
</evidence>
<evidence type="ECO:0000313" key="8">
    <source>
        <dbReference type="EMBL" id="SCZ80621.1"/>
    </source>
</evidence>
<dbReference type="STRING" id="1120920.SAMN03080599_02363"/>
<feature type="binding site" evidence="5">
    <location>
        <begin position="197"/>
        <end position="200"/>
    </location>
    <ligand>
        <name>substrate</name>
    </ligand>
</feature>
<dbReference type="InterPro" id="IPR029063">
    <property type="entry name" value="SAM-dependent_MTases_sf"/>
</dbReference>
<keyword evidence="2 5" id="KW-0808">Transferase</keyword>
<dbReference type="InterPro" id="IPR007848">
    <property type="entry name" value="Small_mtfrase_dom"/>
</dbReference>
<dbReference type="PANTHER" id="PTHR18895:SF74">
    <property type="entry name" value="MTRF1L RELEASE FACTOR GLUTAMINE METHYLTRANSFERASE"/>
    <property type="match status" value="1"/>
</dbReference>
<dbReference type="Pfam" id="PF17827">
    <property type="entry name" value="PrmC_N"/>
    <property type="match status" value="1"/>
</dbReference>
<gene>
    <name evidence="5" type="primary">prmC</name>
    <name evidence="8" type="ORF">SAMN03080599_02363</name>
</gene>
<keyword evidence="1 5" id="KW-0489">Methyltransferase</keyword>
<feature type="binding site" evidence="5">
    <location>
        <begin position="127"/>
        <end position="131"/>
    </location>
    <ligand>
        <name>S-adenosyl-L-methionine</name>
        <dbReference type="ChEBI" id="CHEBI:59789"/>
    </ligand>
</feature>
<keyword evidence="3 5" id="KW-0949">S-adenosyl-L-methionine</keyword>
<comment type="caution">
    <text evidence="5">Lacks conserved residue(s) required for the propagation of feature annotation.</text>
</comment>
<dbReference type="CDD" id="cd02440">
    <property type="entry name" value="AdoMet_MTases"/>
    <property type="match status" value="1"/>
</dbReference>
<dbReference type="PANTHER" id="PTHR18895">
    <property type="entry name" value="HEMK METHYLTRANSFERASE"/>
    <property type="match status" value="1"/>
</dbReference>
<organism evidence="8 9">
    <name type="scientific">Acidaminobacter hydrogenoformans DSM 2784</name>
    <dbReference type="NCBI Taxonomy" id="1120920"/>
    <lineage>
        <taxon>Bacteria</taxon>
        <taxon>Bacillati</taxon>
        <taxon>Bacillota</taxon>
        <taxon>Clostridia</taxon>
        <taxon>Peptostreptococcales</taxon>
        <taxon>Acidaminobacteraceae</taxon>
        <taxon>Acidaminobacter</taxon>
    </lineage>
</organism>
<evidence type="ECO:0000259" key="7">
    <source>
        <dbReference type="Pfam" id="PF17827"/>
    </source>
</evidence>
<keyword evidence="9" id="KW-1185">Reference proteome</keyword>
<evidence type="ECO:0000256" key="5">
    <source>
        <dbReference type="HAMAP-Rule" id="MF_02126"/>
    </source>
</evidence>
<dbReference type="HAMAP" id="MF_02126">
    <property type="entry name" value="RF_methyltr_PrmC"/>
    <property type="match status" value="1"/>
</dbReference>
<dbReference type="NCBIfam" id="TIGR03534">
    <property type="entry name" value="RF_mod_PrmC"/>
    <property type="match status" value="1"/>
</dbReference>
<dbReference type="GO" id="GO:0003676">
    <property type="term" value="F:nucleic acid binding"/>
    <property type="evidence" value="ECO:0007669"/>
    <property type="project" value="InterPro"/>
</dbReference>
<proteinExistence type="inferred from homology"/>
<dbReference type="RefSeq" id="WP_092591740.1">
    <property type="nucleotide sequence ID" value="NZ_FMWL01000013.1"/>
</dbReference>
<feature type="binding site" evidence="5">
    <location>
        <position position="197"/>
    </location>
    <ligand>
        <name>S-adenosyl-L-methionine</name>
        <dbReference type="ChEBI" id="CHEBI:59789"/>
    </ligand>
</feature>